<dbReference type="Gene3D" id="1.10.220.10">
    <property type="entry name" value="Annexin"/>
    <property type="match status" value="4"/>
</dbReference>
<dbReference type="InterPro" id="IPR001464">
    <property type="entry name" value="Annexin"/>
</dbReference>
<dbReference type="GO" id="GO:0005544">
    <property type="term" value="F:calcium-dependent phospholipid binding"/>
    <property type="evidence" value="ECO:0007669"/>
    <property type="project" value="UniProtKB-KW"/>
</dbReference>
<evidence type="ECO:0000313" key="8">
    <source>
        <dbReference type="EMBL" id="KAK3240665.1"/>
    </source>
</evidence>
<evidence type="ECO:0000313" key="9">
    <source>
        <dbReference type="Proteomes" id="UP001190700"/>
    </source>
</evidence>
<reference evidence="8 9" key="1">
    <citation type="journal article" date="2015" name="Genome Biol. Evol.">
        <title>Comparative Genomics of a Bacterivorous Green Alga Reveals Evolutionary Causalities and Consequences of Phago-Mixotrophic Mode of Nutrition.</title>
        <authorList>
            <person name="Burns J.A."/>
            <person name="Paasch A."/>
            <person name="Narechania A."/>
            <person name="Kim E."/>
        </authorList>
    </citation>
    <scope>NUCLEOTIDE SEQUENCE [LARGE SCALE GENOMIC DNA]</scope>
    <source>
        <strain evidence="8 9">PLY_AMNH</strain>
    </source>
</reference>
<evidence type="ECO:0000256" key="1">
    <source>
        <dbReference type="ARBA" id="ARBA00007831"/>
    </source>
</evidence>
<dbReference type="AlphaFoldDB" id="A0AAE0BRR3"/>
<keyword evidence="9" id="KW-1185">Reference proteome</keyword>
<feature type="compositionally biased region" description="Pro residues" evidence="7">
    <location>
        <begin position="54"/>
        <end position="64"/>
    </location>
</feature>
<evidence type="ECO:0008006" key="10">
    <source>
        <dbReference type="Google" id="ProtNLM"/>
    </source>
</evidence>
<dbReference type="InterPro" id="IPR037104">
    <property type="entry name" value="Annexin_sf"/>
</dbReference>
<dbReference type="Proteomes" id="UP001190700">
    <property type="component" value="Unassembled WGS sequence"/>
</dbReference>
<dbReference type="EMBL" id="LGRX02033579">
    <property type="protein sequence ID" value="KAK3240665.1"/>
    <property type="molecule type" value="Genomic_DNA"/>
</dbReference>
<feature type="region of interest" description="Disordered" evidence="7">
    <location>
        <begin position="32"/>
        <end position="75"/>
    </location>
</feature>
<evidence type="ECO:0000256" key="7">
    <source>
        <dbReference type="SAM" id="MobiDB-lite"/>
    </source>
</evidence>
<protein>
    <recommendedName>
        <fullName evidence="10">Annexin</fullName>
    </recommendedName>
</protein>
<keyword evidence="2" id="KW-0597">Phosphoprotein</keyword>
<evidence type="ECO:0000256" key="2">
    <source>
        <dbReference type="ARBA" id="ARBA00022553"/>
    </source>
</evidence>
<dbReference type="FunFam" id="1.10.220.10:FF:000001">
    <property type="entry name" value="Annexin"/>
    <property type="match status" value="1"/>
</dbReference>
<feature type="compositionally biased region" description="Low complexity" evidence="7">
    <location>
        <begin position="44"/>
        <end position="53"/>
    </location>
</feature>
<dbReference type="GO" id="GO:0012506">
    <property type="term" value="C:vesicle membrane"/>
    <property type="evidence" value="ECO:0007669"/>
    <property type="project" value="TreeGrafter"/>
</dbReference>
<dbReference type="FunFam" id="1.10.220.10:FF:000002">
    <property type="entry name" value="Annexin"/>
    <property type="match status" value="1"/>
</dbReference>
<dbReference type="SUPFAM" id="SSF47874">
    <property type="entry name" value="Annexin"/>
    <property type="match status" value="1"/>
</dbReference>
<proteinExistence type="inferred from homology"/>
<organism evidence="8 9">
    <name type="scientific">Cymbomonas tetramitiformis</name>
    <dbReference type="NCBI Taxonomy" id="36881"/>
    <lineage>
        <taxon>Eukaryota</taxon>
        <taxon>Viridiplantae</taxon>
        <taxon>Chlorophyta</taxon>
        <taxon>Pyramimonadophyceae</taxon>
        <taxon>Pyramimonadales</taxon>
        <taxon>Pyramimonadaceae</taxon>
        <taxon>Cymbomonas</taxon>
    </lineage>
</organism>
<evidence type="ECO:0000256" key="6">
    <source>
        <dbReference type="ARBA" id="ARBA00023302"/>
    </source>
</evidence>
<dbReference type="Pfam" id="PF00191">
    <property type="entry name" value="Annexin"/>
    <property type="match status" value="4"/>
</dbReference>
<evidence type="ECO:0000256" key="3">
    <source>
        <dbReference type="ARBA" id="ARBA00022737"/>
    </source>
</evidence>
<comment type="similarity">
    <text evidence="1">Belongs to the annexin family.</text>
</comment>
<dbReference type="SMART" id="SM00335">
    <property type="entry name" value="ANX"/>
    <property type="match status" value="4"/>
</dbReference>
<evidence type="ECO:0000256" key="5">
    <source>
        <dbReference type="ARBA" id="ARBA00023216"/>
    </source>
</evidence>
<dbReference type="PANTHER" id="PTHR10502">
    <property type="entry name" value="ANNEXIN"/>
    <property type="match status" value="1"/>
</dbReference>
<dbReference type="FunFam" id="1.10.220.10:FF:000003">
    <property type="entry name" value="Annexin"/>
    <property type="match status" value="1"/>
</dbReference>
<dbReference type="PROSITE" id="PS51897">
    <property type="entry name" value="ANNEXIN_2"/>
    <property type="match status" value="4"/>
</dbReference>
<keyword evidence="4" id="KW-0106">Calcium</keyword>
<dbReference type="PRINTS" id="PR00196">
    <property type="entry name" value="ANNEXIN"/>
</dbReference>
<dbReference type="GO" id="GO:0001786">
    <property type="term" value="F:phosphatidylserine binding"/>
    <property type="evidence" value="ECO:0007669"/>
    <property type="project" value="TreeGrafter"/>
</dbReference>
<name>A0AAE0BRR3_9CHLO</name>
<feature type="compositionally biased region" description="Pro residues" evidence="7">
    <location>
        <begin position="32"/>
        <end position="43"/>
    </location>
</feature>
<keyword evidence="5" id="KW-0041">Annexin</keyword>
<keyword evidence="3" id="KW-0677">Repeat</keyword>
<dbReference type="GO" id="GO:0005634">
    <property type="term" value="C:nucleus"/>
    <property type="evidence" value="ECO:0007669"/>
    <property type="project" value="TreeGrafter"/>
</dbReference>
<gene>
    <name evidence="8" type="ORF">CYMTET_49508</name>
</gene>
<accession>A0AAE0BRR3</accession>
<dbReference type="GO" id="GO:0005737">
    <property type="term" value="C:cytoplasm"/>
    <property type="evidence" value="ECO:0007669"/>
    <property type="project" value="TreeGrafter"/>
</dbReference>
<sequence length="570" mass="59512">MRSVGRSVSFIIHATDIPTVYTFQRIMYPPGGYAPPHGPPPQGYHPQGHAPQQGMPPPGAPGGYPPAQSGYAAGPGGYPPVQGGYAPAPGGYPSAPGGYSPAPGGYAPAGRGAPGGYPPASAPGGYPPAAAPGGYPPAAAPGGYPPAAAPGGYPPAAAPGGYPPAAAPGGYPPAAAPGGYPPAAAPGGYPPAAAPGGYPPPAAPGGYAPATGGYPAPAAPGGYAAPAIPQAMPVQAAGQAVPVQAARAEPPVKALHPVVKPTLNFDPEADCEILRKAMKGWGCNEGPIIEILGDRTCAERQRLLVTFKQMYGKDLFAELKSELGGSMESLVKSLMRTKPELQAYYLNKAMAGMGTDESVLIEVFCSSNNEEIQAIKESYKHQFRKELEPVVKSETSSYFKKLLVAVLNGARDENPRVDMAKAEKDAADLKAAGEAKWGTDEDKFNYIFCSRSFPQLKAMIEIYESNTTKRSMEAVIESEFSGDIARGLKAIVEIAKNKQKYIAKRLYKSMKGLGTDDNALIRLVAYHADVDMQEIKQEFHLAYNQSLGQFINDDTSGNYRTLLLKLVGGK</sequence>
<evidence type="ECO:0000256" key="4">
    <source>
        <dbReference type="ARBA" id="ARBA00022837"/>
    </source>
</evidence>
<dbReference type="InterPro" id="IPR018502">
    <property type="entry name" value="Annexin_repeat"/>
</dbReference>
<keyword evidence="6" id="KW-0111">Calcium/phospholipid-binding</keyword>
<dbReference type="GO" id="GO:0005886">
    <property type="term" value="C:plasma membrane"/>
    <property type="evidence" value="ECO:0007669"/>
    <property type="project" value="TreeGrafter"/>
</dbReference>
<comment type="caution">
    <text evidence="8">The sequence shown here is derived from an EMBL/GenBank/DDBJ whole genome shotgun (WGS) entry which is preliminary data.</text>
</comment>
<dbReference type="PANTHER" id="PTHR10502:SF102">
    <property type="entry name" value="ANNEXIN B11"/>
    <property type="match status" value="1"/>
</dbReference>
<dbReference type="FunFam" id="1.10.220.10:FF:000005">
    <property type="entry name" value="Annexin"/>
    <property type="match status" value="1"/>
</dbReference>
<dbReference type="GO" id="GO:0005509">
    <property type="term" value="F:calcium ion binding"/>
    <property type="evidence" value="ECO:0007669"/>
    <property type="project" value="InterPro"/>
</dbReference>